<accession>A0AAD4S0P4</accession>
<proteinExistence type="predicted"/>
<gene>
    <name evidence="1" type="ORF">MKW98_000291</name>
</gene>
<dbReference type="EMBL" id="JAJJMB010016019">
    <property type="protein sequence ID" value="KAI3850481.1"/>
    <property type="molecule type" value="Genomic_DNA"/>
</dbReference>
<dbReference type="PANTHER" id="PTHR31170">
    <property type="entry name" value="BNAC04G53230D PROTEIN"/>
    <property type="match status" value="1"/>
</dbReference>
<dbReference type="InterPro" id="IPR004158">
    <property type="entry name" value="DUF247_pln"/>
</dbReference>
<comment type="caution">
    <text evidence="1">The sequence shown here is derived from an EMBL/GenBank/DDBJ whole genome shotgun (WGS) entry which is preliminary data.</text>
</comment>
<protein>
    <submittedName>
        <fullName evidence="1">Uncharacterized protein</fullName>
    </submittedName>
</protein>
<dbReference type="AlphaFoldDB" id="A0AAD4S0P4"/>
<dbReference type="PANTHER" id="PTHR31170:SF17">
    <property type="match status" value="1"/>
</dbReference>
<evidence type="ECO:0000313" key="1">
    <source>
        <dbReference type="EMBL" id="KAI3850481.1"/>
    </source>
</evidence>
<organism evidence="1 2">
    <name type="scientific">Papaver atlanticum</name>
    <dbReference type="NCBI Taxonomy" id="357466"/>
    <lineage>
        <taxon>Eukaryota</taxon>
        <taxon>Viridiplantae</taxon>
        <taxon>Streptophyta</taxon>
        <taxon>Embryophyta</taxon>
        <taxon>Tracheophyta</taxon>
        <taxon>Spermatophyta</taxon>
        <taxon>Magnoliopsida</taxon>
        <taxon>Ranunculales</taxon>
        <taxon>Papaveraceae</taxon>
        <taxon>Papaveroideae</taxon>
        <taxon>Papaver</taxon>
    </lineage>
</organism>
<reference evidence="1" key="1">
    <citation type="submission" date="2022-04" db="EMBL/GenBank/DDBJ databases">
        <title>A functionally conserved STORR gene fusion in Papaver species that diverged 16.8 million years ago.</title>
        <authorList>
            <person name="Catania T."/>
        </authorList>
    </citation>
    <scope>NUCLEOTIDE SEQUENCE</scope>
    <source>
        <strain evidence="1">S-188037</strain>
    </source>
</reference>
<sequence length="323" mass="37027">MGTIMLEECIVYIKRIEDEVRKCYSEPINLSSDEFVELMVIDGLFMIELFRKYAHIGNKIERGDPIFGKSEDLMDSVVDLVLLENQLPMVVLDCLFNVLALKKELNGETLNFLALRFLDQLIPRGEKVIYTNFTGCEVKHILDLLCKTYFHNLPEAGNAKKNSCISIPSVTELKRVGVKFVVGSTNGSFLDIKFKDGVMEIPPMVIKYETDTLLQNLIAYEQCSDGKVPYYMTSYRLLMDSLIKSGQDVRVLRKHGIVTSPLTDEDVAYNFTHRFNELCSEVTLTIFYYSELCEKVNSYYGTRRNACGPKLRTLRTILLKFFC</sequence>
<evidence type="ECO:0000313" key="2">
    <source>
        <dbReference type="Proteomes" id="UP001202328"/>
    </source>
</evidence>
<name>A0AAD4S0P4_9MAGN</name>
<dbReference type="Pfam" id="PF03140">
    <property type="entry name" value="DUF247"/>
    <property type="match status" value="1"/>
</dbReference>
<keyword evidence="2" id="KW-1185">Reference proteome</keyword>
<dbReference type="Proteomes" id="UP001202328">
    <property type="component" value="Unassembled WGS sequence"/>
</dbReference>